<evidence type="ECO:0000256" key="8">
    <source>
        <dbReference type="ARBA" id="ARBA00023136"/>
    </source>
</evidence>
<evidence type="ECO:0000256" key="7">
    <source>
        <dbReference type="ARBA" id="ARBA00023010"/>
    </source>
</evidence>
<dbReference type="GO" id="GO:0008320">
    <property type="term" value="F:protein transmembrane transporter activity"/>
    <property type="evidence" value="ECO:0007669"/>
    <property type="project" value="UniProtKB-UniRule"/>
</dbReference>
<feature type="compositionally biased region" description="Low complexity" evidence="10">
    <location>
        <begin position="51"/>
        <end position="60"/>
    </location>
</feature>
<evidence type="ECO:0000256" key="1">
    <source>
        <dbReference type="ARBA" id="ARBA00004370"/>
    </source>
</evidence>
<name>A0A4S4G359_9ACTN</name>
<keyword evidence="3 9" id="KW-1003">Cell membrane</keyword>
<dbReference type="GO" id="GO:0065002">
    <property type="term" value="P:intracellular protein transmembrane transport"/>
    <property type="evidence" value="ECO:0007669"/>
    <property type="project" value="UniProtKB-UniRule"/>
</dbReference>
<keyword evidence="6 9" id="KW-1133">Transmembrane helix</keyword>
<evidence type="ECO:0000256" key="6">
    <source>
        <dbReference type="ARBA" id="ARBA00022989"/>
    </source>
</evidence>
<feature type="region of interest" description="Disordered" evidence="10">
    <location>
        <begin position="1"/>
        <end position="71"/>
    </location>
</feature>
<dbReference type="EMBL" id="SSTJ01000013">
    <property type="protein sequence ID" value="THG36616.1"/>
    <property type="molecule type" value="Genomic_DNA"/>
</dbReference>
<dbReference type="InterPro" id="IPR038379">
    <property type="entry name" value="SecE_sf"/>
</dbReference>
<protein>
    <recommendedName>
        <fullName evidence="9">Protein translocase subunit SecE</fullName>
    </recommendedName>
</protein>
<comment type="similarity">
    <text evidence="9">Belongs to the SecE/SEC61-gamma family.</text>
</comment>
<dbReference type="Pfam" id="PF00584">
    <property type="entry name" value="SecE"/>
    <property type="match status" value="1"/>
</dbReference>
<dbReference type="InterPro" id="IPR005807">
    <property type="entry name" value="SecE_bac"/>
</dbReference>
<proteinExistence type="inferred from homology"/>
<gene>
    <name evidence="9 11" type="primary">secE</name>
    <name evidence="11" type="ORF">E5986_09145</name>
</gene>
<dbReference type="Proteomes" id="UP000308978">
    <property type="component" value="Unassembled WGS sequence"/>
</dbReference>
<keyword evidence="7 9" id="KW-0811">Translocation</keyword>
<feature type="compositionally biased region" description="Basic and acidic residues" evidence="10">
    <location>
        <begin position="39"/>
        <end position="50"/>
    </location>
</feature>
<organism evidence="11 12">
    <name type="scientific">Adlercreutzia caecimuris</name>
    <dbReference type="NCBI Taxonomy" id="671266"/>
    <lineage>
        <taxon>Bacteria</taxon>
        <taxon>Bacillati</taxon>
        <taxon>Actinomycetota</taxon>
        <taxon>Coriobacteriia</taxon>
        <taxon>Eggerthellales</taxon>
        <taxon>Eggerthellaceae</taxon>
        <taxon>Adlercreutzia</taxon>
    </lineage>
</organism>
<keyword evidence="4 9" id="KW-0812">Transmembrane</keyword>
<keyword evidence="2 9" id="KW-0813">Transport</keyword>
<comment type="function">
    <text evidence="9">Essential subunit of the Sec protein translocation channel SecYEG. Clamps together the 2 halves of SecY. May contact the channel plug during translocation.</text>
</comment>
<evidence type="ECO:0000256" key="5">
    <source>
        <dbReference type="ARBA" id="ARBA00022927"/>
    </source>
</evidence>
<dbReference type="Gene3D" id="1.20.5.1030">
    <property type="entry name" value="Preprotein translocase secy subunit"/>
    <property type="match status" value="1"/>
</dbReference>
<evidence type="ECO:0000256" key="10">
    <source>
        <dbReference type="SAM" id="MobiDB-lite"/>
    </source>
</evidence>
<sequence length="134" mass="14669">MAKKSKTQKAKASAARQQRKAERELEAQNPQATQAVAEEPEKKALFKKSADAAPASSDSGKAAKKADEKPKKKRFQFFRDVKGEMKRVTWPTRTDVLRWSGVVVVALLFFGIFVAVLDNAIITPLLVLVSGIGA</sequence>
<evidence type="ECO:0000256" key="2">
    <source>
        <dbReference type="ARBA" id="ARBA00022448"/>
    </source>
</evidence>
<dbReference type="RefSeq" id="WP_136435298.1">
    <property type="nucleotide sequence ID" value="NZ_SSTJ01000013.1"/>
</dbReference>
<dbReference type="GO" id="GO:0009306">
    <property type="term" value="P:protein secretion"/>
    <property type="evidence" value="ECO:0007669"/>
    <property type="project" value="UniProtKB-UniRule"/>
</dbReference>
<comment type="subunit">
    <text evidence="9">Component of the Sec protein translocase complex. Heterotrimer consisting of SecY, SecE and SecG subunits. The heterotrimers can form oligomers, although 1 heterotrimer is thought to be able to translocate proteins. Interacts with the ribosome. Interacts with SecDF, and other proteins may be involved. Interacts with SecA.</text>
</comment>
<dbReference type="GO" id="GO:0043952">
    <property type="term" value="P:protein transport by the Sec complex"/>
    <property type="evidence" value="ECO:0007669"/>
    <property type="project" value="UniProtKB-UniRule"/>
</dbReference>
<dbReference type="InterPro" id="IPR001901">
    <property type="entry name" value="Translocase_SecE/Sec61-g"/>
</dbReference>
<dbReference type="PANTHER" id="PTHR33910:SF1">
    <property type="entry name" value="PROTEIN TRANSLOCASE SUBUNIT SECE"/>
    <property type="match status" value="1"/>
</dbReference>
<reference evidence="11 12" key="1">
    <citation type="submission" date="2019-04" db="EMBL/GenBank/DDBJ databases">
        <title>Microbes associate with the intestines of laboratory mice.</title>
        <authorList>
            <person name="Navarre W."/>
            <person name="Wong E."/>
            <person name="Huang K.C."/>
            <person name="Tropini C."/>
            <person name="Ng K."/>
            <person name="Yu B."/>
        </authorList>
    </citation>
    <scope>NUCLEOTIDE SEQUENCE [LARGE SCALE GENOMIC DNA]</scope>
    <source>
        <strain evidence="11 12">NM80_B27</strain>
    </source>
</reference>
<keyword evidence="8 9" id="KW-0472">Membrane</keyword>
<dbReference type="GO" id="GO:0006605">
    <property type="term" value="P:protein targeting"/>
    <property type="evidence" value="ECO:0007669"/>
    <property type="project" value="UniProtKB-UniRule"/>
</dbReference>
<evidence type="ECO:0000256" key="9">
    <source>
        <dbReference type="HAMAP-Rule" id="MF_00422"/>
    </source>
</evidence>
<comment type="subcellular location">
    <subcellularLocation>
        <location evidence="9">Cell membrane</location>
        <topology evidence="9">Single-pass membrane protein</topology>
    </subcellularLocation>
    <subcellularLocation>
        <location evidence="1">Membrane</location>
    </subcellularLocation>
</comment>
<comment type="caution">
    <text evidence="11">The sequence shown here is derived from an EMBL/GenBank/DDBJ whole genome shotgun (WGS) entry which is preliminary data.</text>
</comment>
<evidence type="ECO:0000313" key="11">
    <source>
        <dbReference type="EMBL" id="THG36616.1"/>
    </source>
</evidence>
<accession>A0A4S4G359</accession>
<dbReference type="HAMAP" id="MF_00422">
    <property type="entry name" value="SecE"/>
    <property type="match status" value="1"/>
</dbReference>
<dbReference type="GO" id="GO:0005886">
    <property type="term" value="C:plasma membrane"/>
    <property type="evidence" value="ECO:0007669"/>
    <property type="project" value="UniProtKB-SubCell"/>
</dbReference>
<dbReference type="NCBIfam" id="TIGR00964">
    <property type="entry name" value="secE_bact"/>
    <property type="match status" value="1"/>
</dbReference>
<keyword evidence="5 9" id="KW-0653">Protein transport</keyword>
<evidence type="ECO:0000256" key="4">
    <source>
        <dbReference type="ARBA" id="ARBA00022692"/>
    </source>
</evidence>
<dbReference type="AlphaFoldDB" id="A0A4S4G359"/>
<evidence type="ECO:0000256" key="3">
    <source>
        <dbReference type="ARBA" id="ARBA00022475"/>
    </source>
</evidence>
<dbReference type="PANTHER" id="PTHR33910">
    <property type="entry name" value="PROTEIN TRANSLOCASE SUBUNIT SECE"/>
    <property type="match status" value="1"/>
</dbReference>
<evidence type="ECO:0000313" key="12">
    <source>
        <dbReference type="Proteomes" id="UP000308978"/>
    </source>
</evidence>
<feature type="transmembrane region" description="Helical" evidence="9">
    <location>
        <begin position="96"/>
        <end position="117"/>
    </location>
</feature>